<dbReference type="PROSITE" id="PS00018">
    <property type="entry name" value="EF_HAND_1"/>
    <property type="match status" value="1"/>
</dbReference>
<dbReference type="EMBL" id="JAGGDJ010000001">
    <property type="protein sequence ID" value="MBO7742894.1"/>
    <property type="molecule type" value="Genomic_DNA"/>
</dbReference>
<evidence type="ECO:0000256" key="1">
    <source>
        <dbReference type="SAM" id="SignalP"/>
    </source>
</evidence>
<protein>
    <submittedName>
        <fullName evidence="2">Extracellular solute-binding protein</fullName>
    </submittedName>
</protein>
<comment type="caution">
    <text evidence="2">The sequence shown here is derived from an EMBL/GenBank/DDBJ whole genome shotgun (WGS) entry which is preliminary data.</text>
</comment>
<dbReference type="Pfam" id="PF01547">
    <property type="entry name" value="SBP_bac_1"/>
    <property type="match status" value="1"/>
</dbReference>
<feature type="chain" id="PRO_5046110546" evidence="1">
    <location>
        <begin position="26"/>
        <end position="491"/>
    </location>
</feature>
<dbReference type="InterPro" id="IPR018247">
    <property type="entry name" value="EF_Hand_1_Ca_BS"/>
</dbReference>
<dbReference type="Gene3D" id="3.40.190.10">
    <property type="entry name" value="Periplasmic binding protein-like II"/>
    <property type="match status" value="1"/>
</dbReference>
<sequence length="491" mass="53517">MTWKRMNAPAALALGFALLAGCSNGDGNGNADDPAAGGQADGKGGGAGNAKVVLSFTTSKSKIEEDNKVYEDLVKAYNADPNAKAEVKLTLANWGDDGTAQRTWVTTQLIGDNAPDLFQSKYLWSQEDFGKGLVTELTGDLAQPNPYAGGADWRSSLSDTVMANMFVPGTDKVAGVPTYSGTIRMFYNKDLFDQAGVTALPETWNQFLDAQERLRQAGVAPMAIGFAKQGGDRPDWMLRYLSDQTVEQLVPGMDLDGNKLIGSNEIVAAIDGGTLDFGKEPWKDVFPILKDWTKYWPKGFNGITLDDANEMFLRGDAAMTLAPPDFVKQLEGMNYGVMRVPYLTKENHPMAEGKYYEVASGNPDGVYVMPKSISAEKKAGAIDFLMYLTSPTVQKQIAERLYRAPVLKDAEFPDNIKPFLAVNEPFKMNLFGPAFSKNLYDTFGKDGQLYLDGSMSLDDFIAKMNAVAKQEADALKQSQGWNEANGYGTKK</sequence>
<gene>
    <name evidence="2" type="ORF">I8J29_01710</name>
</gene>
<organism evidence="2 3">
    <name type="scientific">Paenibacillus artemisiicola</name>
    <dbReference type="NCBI Taxonomy" id="1172618"/>
    <lineage>
        <taxon>Bacteria</taxon>
        <taxon>Bacillati</taxon>
        <taxon>Bacillota</taxon>
        <taxon>Bacilli</taxon>
        <taxon>Bacillales</taxon>
        <taxon>Paenibacillaceae</taxon>
        <taxon>Paenibacillus</taxon>
    </lineage>
</organism>
<reference evidence="2 3" key="1">
    <citation type="submission" date="2021-03" db="EMBL/GenBank/DDBJ databases">
        <title>Paenibacillus artemisicola MWE-103 whole genome sequence.</title>
        <authorList>
            <person name="Ham Y.J."/>
        </authorList>
    </citation>
    <scope>NUCLEOTIDE SEQUENCE [LARGE SCALE GENOMIC DNA]</scope>
    <source>
        <strain evidence="2 3">MWE-103</strain>
    </source>
</reference>
<dbReference type="PANTHER" id="PTHR43649">
    <property type="entry name" value="ARABINOSE-BINDING PROTEIN-RELATED"/>
    <property type="match status" value="1"/>
</dbReference>
<evidence type="ECO:0000313" key="3">
    <source>
        <dbReference type="Proteomes" id="UP000670947"/>
    </source>
</evidence>
<feature type="signal peptide" evidence="1">
    <location>
        <begin position="1"/>
        <end position="25"/>
    </location>
</feature>
<keyword evidence="3" id="KW-1185">Reference proteome</keyword>
<dbReference type="SUPFAM" id="SSF53850">
    <property type="entry name" value="Periplasmic binding protein-like II"/>
    <property type="match status" value="1"/>
</dbReference>
<dbReference type="RefSeq" id="WP_208845852.1">
    <property type="nucleotide sequence ID" value="NZ_JAGGDJ010000001.1"/>
</dbReference>
<dbReference type="InterPro" id="IPR050490">
    <property type="entry name" value="Bact_solute-bd_prot1"/>
</dbReference>
<dbReference type="Proteomes" id="UP000670947">
    <property type="component" value="Unassembled WGS sequence"/>
</dbReference>
<dbReference type="PANTHER" id="PTHR43649:SF12">
    <property type="entry name" value="DIACETYLCHITOBIOSE BINDING PROTEIN DASA"/>
    <property type="match status" value="1"/>
</dbReference>
<name>A0ABS3W3L2_9BACL</name>
<proteinExistence type="predicted"/>
<dbReference type="PROSITE" id="PS51257">
    <property type="entry name" value="PROKAR_LIPOPROTEIN"/>
    <property type="match status" value="1"/>
</dbReference>
<keyword evidence="1" id="KW-0732">Signal</keyword>
<evidence type="ECO:0000313" key="2">
    <source>
        <dbReference type="EMBL" id="MBO7742894.1"/>
    </source>
</evidence>
<dbReference type="InterPro" id="IPR006059">
    <property type="entry name" value="SBP"/>
</dbReference>
<accession>A0ABS3W3L2</accession>